<dbReference type="AlphaFoldDB" id="A0A5B6UZS5"/>
<organism evidence="1 2">
    <name type="scientific">Gossypium australe</name>
    <dbReference type="NCBI Taxonomy" id="47621"/>
    <lineage>
        <taxon>Eukaryota</taxon>
        <taxon>Viridiplantae</taxon>
        <taxon>Streptophyta</taxon>
        <taxon>Embryophyta</taxon>
        <taxon>Tracheophyta</taxon>
        <taxon>Spermatophyta</taxon>
        <taxon>Magnoliopsida</taxon>
        <taxon>eudicotyledons</taxon>
        <taxon>Gunneridae</taxon>
        <taxon>Pentapetalae</taxon>
        <taxon>rosids</taxon>
        <taxon>malvids</taxon>
        <taxon>Malvales</taxon>
        <taxon>Malvaceae</taxon>
        <taxon>Malvoideae</taxon>
        <taxon>Gossypium</taxon>
    </lineage>
</organism>
<dbReference type="OrthoDB" id="1645289at2759"/>
<evidence type="ECO:0000313" key="1">
    <source>
        <dbReference type="EMBL" id="KAA3461435.1"/>
    </source>
</evidence>
<reference evidence="2" key="1">
    <citation type="journal article" date="2019" name="Plant Biotechnol. J.">
        <title>Genome sequencing of the Australian wild diploid species Gossypium australe highlights disease resistance and delayed gland morphogenesis.</title>
        <authorList>
            <person name="Cai Y."/>
            <person name="Cai X."/>
            <person name="Wang Q."/>
            <person name="Wang P."/>
            <person name="Zhang Y."/>
            <person name="Cai C."/>
            <person name="Xu Y."/>
            <person name="Wang K."/>
            <person name="Zhou Z."/>
            <person name="Wang C."/>
            <person name="Geng S."/>
            <person name="Li B."/>
            <person name="Dong Q."/>
            <person name="Hou Y."/>
            <person name="Wang H."/>
            <person name="Ai P."/>
            <person name="Liu Z."/>
            <person name="Yi F."/>
            <person name="Sun M."/>
            <person name="An G."/>
            <person name="Cheng J."/>
            <person name="Zhang Y."/>
            <person name="Shi Q."/>
            <person name="Xie Y."/>
            <person name="Shi X."/>
            <person name="Chang Y."/>
            <person name="Huang F."/>
            <person name="Chen Y."/>
            <person name="Hong S."/>
            <person name="Mi L."/>
            <person name="Sun Q."/>
            <person name="Zhang L."/>
            <person name="Zhou B."/>
            <person name="Peng R."/>
            <person name="Zhang X."/>
            <person name="Liu F."/>
        </authorList>
    </citation>
    <scope>NUCLEOTIDE SEQUENCE [LARGE SCALE GENOMIC DNA]</scope>
    <source>
        <strain evidence="2">cv. PA1801</strain>
    </source>
</reference>
<accession>A0A5B6UZS5</accession>
<protein>
    <submittedName>
        <fullName evidence="1">Gag/pol protein</fullName>
    </submittedName>
</protein>
<name>A0A5B6UZS5_9ROSI</name>
<evidence type="ECO:0000313" key="2">
    <source>
        <dbReference type="Proteomes" id="UP000325315"/>
    </source>
</evidence>
<sequence>MLKCYAMIDSKKGNQPSISRFDISLKDCPKIAKERENMRNVPYALTVGSIMYATLYAHPNIYFTIGLYLTGMRDYMLVYARGDLIPIRYTDSDF</sequence>
<gene>
    <name evidence="1" type="ORF">EPI10_028007</name>
</gene>
<proteinExistence type="predicted"/>
<keyword evidence="2" id="KW-1185">Reference proteome</keyword>
<comment type="caution">
    <text evidence="1">The sequence shown here is derived from an EMBL/GenBank/DDBJ whole genome shotgun (WGS) entry which is preliminary data.</text>
</comment>
<dbReference type="Proteomes" id="UP000325315">
    <property type="component" value="Unassembled WGS sequence"/>
</dbReference>
<dbReference type="EMBL" id="SMMG02000009">
    <property type="protein sequence ID" value="KAA3461435.1"/>
    <property type="molecule type" value="Genomic_DNA"/>
</dbReference>